<gene>
    <name evidence="2" type="ORF">BGTH12_LOCUS2605</name>
</gene>
<comment type="caution">
    <text evidence="2">The sequence shown here is derived from an EMBL/GenBank/DDBJ whole genome shotgun (WGS) entry which is preliminary data.</text>
</comment>
<feature type="compositionally biased region" description="Basic and acidic residues" evidence="1">
    <location>
        <begin position="15"/>
        <end position="30"/>
    </location>
</feature>
<feature type="region of interest" description="Disordered" evidence="1">
    <location>
        <begin position="1"/>
        <end position="37"/>
    </location>
</feature>
<dbReference type="AlphaFoldDB" id="A0A9W4GD71"/>
<sequence length="80" mass="9228">MDIIAAHAMPQQENQEQHEEDKEDEDKRAAEPPSTINQALNGVKHLLRFKELDLDGNYKGLTILMHIERSLQQQAEHKRG</sequence>
<accession>A0A9W4GD71</accession>
<evidence type="ECO:0000313" key="2">
    <source>
        <dbReference type="EMBL" id="CAD6501247.1"/>
    </source>
</evidence>
<organism evidence="2 3">
    <name type="scientific">Blumeria graminis f. sp. triticale</name>
    <dbReference type="NCBI Taxonomy" id="1689686"/>
    <lineage>
        <taxon>Eukaryota</taxon>
        <taxon>Fungi</taxon>
        <taxon>Dikarya</taxon>
        <taxon>Ascomycota</taxon>
        <taxon>Pezizomycotina</taxon>
        <taxon>Leotiomycetes</taxon>
        <taxon>Erysiphales</taxon>
        <taxon>Erysiphaceae</taxon>
        <taxon>Blumeria</taxon>
    </lineage>
</organism>
<evidence type="ECO:0000313" key="3">
    <source>
        <dbReference type="Proteomes" id="UP000683417"/>
    </source>
</evidence>
<name>A0A9W4GD71_BLUGR</name>
<dbReference type="Proteomes" id="UP000683417">
    <property type="component" value="Unassembled WGS sequence"/>
</dbReference>
<proteinExistence type="predicted"/>
<evidence type="ECO:0000256" key="1">
    <source>
        <dbReference type="SAM" id="MobiDB-lite"/>
    </source>
</evidence>
<protein>
    <submittedName>
        <fullName evidence="2">BgTH12-01499</fullName>
    </submittedName>
</protein>
<dbReference type="EMBL" id="CAJHIT010000005">
    <property type="protein sequence ID" value="CAD6501247.1"/>
    <property type="molecule type" value="Genomic_DNA"/>
</dbReference>
<reference evidence="2" key="1">
    <citation type="submission" date="2020-10" db="EMBL/GenBank/DDBJ databases">
        <authorList>
            <person name="Muller C M."/>
        </authorList>
    </citation>
    <scope>NUCLEOTIDE SEQUENCE</scope>
    <source>
        <strain evidence="2">THUN-12</strain>
    </source>
</reference>